<dbReference type="Proteomes" id="UP000184310">
    <property type="component" value="Unassembled WGS sequence"/>
</dbReference>
<dbReference type="Gene3D" id="3.40.50.300">
    <property type="entry name" value="P-loop containing nucleotide triphosphate hydrolases"/>
    <property type="match status" value="1"/>
</dbReference>
<keyword evidence="5 6" id="KW-0411">Iron-sulfur</keyword>
<dbReference type="STRING" id="1121302.SAMN02745163_03114"/>
<evidence type="ECO:0000256" key="2">
    <source>
        <dbReference type="ARBA" id="ARBA00022741"/>
    </source>
</evidence>
<dbReference type="InterPro" id="IPR027417">
    <property type="entry name" value="P-loop_NTPase"/>
</dbReference>
<dbReference type="PROSITE" id="PS01215">
    <property type="entry name" value="MRP"/>
    <property type="match status" value="1"/>
</dbReference>
<evidence type="ECO:0000256" key="1">
    <source>
        <dbReference type="ARBA" id="ARBA00022723"/>
    </source>
</evidence>
<evidence type="ECO:0000256" key="4">
    <source>
        <dbReference type="ARBA" id="ARBA00023004"/>
    </source>
</evidence>
<protein>
    <recommendedName>
        <fullName evidence="6">Iron-sulfur cluster carrier protein</fullName>
    </recommendedName>
</protein>
<evidence type="ECO:0000256" key="3">
    <source>
        <dbReference type="ARBA" id="ARBA00022840"/>
    </source>
</evidence>
<feature type="binding site" evidence="6">
    <location>
        <begin position="58"/>
        <end position="65"/>
    </location>
    <ligand>
        <name>ATP</name>
        <dbReference type="ChEBI" id="CHEBI:30616"/>
    </ligand>
</feature>
<accession>A0A1M6PD29</accession>
<dbReference type="GO" id="GO:0051539">
    <property type="term" value="F:4 iron, 4 sulfur cluster binding"/>
    <property type="evidence" value="ECO:0007669"/>
    <property type="project" value="TreeGrafter"/>
</dbReference>
<dbReference type="EMBL" id="FQZB01000013">
    <property type="protein sequence ID" value="SHK05849.1"/>
    <property type="molecule type" value="Genomic_DNA"/>
</dbReference>
<reference evidence="7 8" key="1">
    <citation type="submission" date="2016-11" db="EMBL/GenBank/DDBJ databases">
        <authorList>
            <person name="Jaros S."/>
            <person name="Januszkiewicz K."/>
            <person name="Wedrychowicz H."/>
        </authorList>
    </citation>
    <scope>NUCLEOTIDE SEQUENCE [LARGE SCALE GENOMIC DNA]</scope>
    <source>
        <strain evidence="7 8">DSM 21758</strain>
    </source>
</reference>
<comment type="function">
    <text evidence="6">Binds and transfers iron-sulfur (Fe-S) clusters to target apoproteins. Can hydrolyze ATP.</text>
</comment>
<evidence type="ECO:0000313" key="8">
    <source>
        <dbReference type="Proteomes" id="UP000184310"/>
    </source>
</evidence>
<comment type="similarity">
    <text evidence="6">Belongs to the Mrp/NBP35 ATP-binding proteins family.</text>
</comment>
<keyword evidence="6" id="KW-0378">Hydrolase</keyword>
<dbReference type="AlphaFoldDB" id="A0A1M6PD29"/>
<keyword evidence="1 6" id="KW-0479">Metal-binding</keyword>
<evidence type="ECO:0000256" key="6">
    <source>
        <dbReference type="HAMAP-Rule" id="MF_02040"/>
    </source>
</evidence>
<sequence>MGNDLNKDKNEKKKIVSNITLTKKGENPKVQKPMKTNVNVKVLPKYGDIKNIIGVISGKGGVGKSTVTGIMATQLANKGYKVGVLDADITGPSMPRFFGINEKRAQMVPIDNNNNFKFMPVESSLGIKVMSMNLLTAVEDQPVIWRGPVINGVLNQMYQDTVWENLDYLLIDMPPGTGDTALTVMQSFPLTELIIVSTPQDMVSMIVKKLVIMAEKIGVPIRGVVENMAYINCGDCGTKMKIFSKKSAEEHAEYLGIPLIAELPINIELTEALEEGKASEYVAQDSLYTMLFGGLY</sequence>
<dbReference type="PANTHER" id="PTHR42961:SF2">
    <property type="entry name" value="IRON-SULFUR PROTEIN NUBPL"/>
    <property type="match status" value="1"/>
</dbReference>
<organism evidence="7 8">
    <name type="scientific">Clostridium cavendishii DSM 21758</name>
    <dbReference type="NCBI Taxonomy" id="1121302"/>
    <lineage>
        <taxon>Bacteria</taxon>
        <taxon>Bacillati</taxon>
        <taxon>Bacillota</taxon>
        <taxon>Clostridia</taxon>
        <taxon>Eubacteriales</taxon>
        <taxon>Clostridiaceae</taxon>
        <taxon>Clostridium</taxon>
    </lineage>
</organism>
<dbReference type="InterPro" id="IPR044304">
    <property type="entry name" value="NUBPL-like"/>
</dbReference>
<dbReference type="GO" id="GO:0016226">
    <property type="term" value="P:iron-sulfur cluster assembly"/>
    <property type="evidence" value="ECO:0007669"/>
    <property type="project" value="InterPro"/>
</dbReference>
<dbReference type="GO" id="GO:0046872">
    <property type="term" value="F:metal ion binding"/>
    <property type="evidence" value="ECO:0007669"/>
    <property type="project" value="UniProtKB-KW"/>
</dbReference>
<dbReference type="PANTHER" id="PTHR42961">
    <property type="entry name" value="IRON-SULFUR PROTEIN NUBPL"/>
    <property type="match status" value="1"/>
</dbReference>
<evidence type="ECO:0000256" key="5">
    <source>
        <dbReference type="ARBA" id="ARBA00023014"/>
    </source>
</evidence>
<dbReference type="GO" id="GO:0016887">
    <property type="term" value="F:ATP hydrolysis activity"/>
    <property type="evidence" value="ECO:0007669"/>
    <property type="project" value="UniProtKB-UniRule"/>
</dbReference>
<dbReference type="HAMAP" id="MF_02040">
    <property type="entry name" value="Mrp_NBP35"/>
    <property type="match status" value="1"/>
</dbReference>
<dbReference type="CDD" id="cd02037">
    <property type="entry name" value="Mrp_NBP35"/>
    <property type="match status" value="1"/>
</dbReference>
<dbReference type="GO" id="GO:0140663">
    <property type="term" value="F:ATP-dependent FeS chaperone activity"/>
    <property type="evidence" value="ECO:0007669"/>
    <property type="project" value="InterPro"/>
</dbReference>
<name>A0A1M6PD29_9CLOT</name>
<dbReference type="SUPFAM" id="SSF52540">
    <property type="entry name" value="P-loop containing nucleoside triphosphate hydrolases"/>
    <property type="match status" value="1"/>
</dbReference>
<dbReference type="InterPro" id="IPR033756">
    <property type="entry name" value="YlxH/NBP35"/>
</dbReference>
<dbReference type="FunFam" id="3.40.50.300:FF:001119">
    <property type="entry name" value="Iron-sulfur cluster carrier protein"/>
    <property type="match status" value="1"/>
</dbReference>
<dbReference type="Pfam" id="PF10609">
    <property type="entry name" value="ParA"/>
    <property type="match status" value="1"/>
</dbReference>
<keyword evidence="2 6" id="KW-0547">Nucleotide-binding</keyword>
<dbReference type="InterPro" id="IPR019591">
    <property type="entry name" value="Mrp/NBP35_ATP-bd"/>
</dbReference>
<proteinExistence type="inferred from homology"/>
<dbReference type="GO" id="GO:0005524">
    <property type="term" value="F:ATP binding"/>
    <property type="evidence" value="ECO:0007669"/>
    <property type="project" value="UniProtKB-UniRule"/>
</dbReference>
<comment type="subunit">
    <text evidence="6">Homodimer.</text>
</comment>
<dbReference type="InterPro" id="IPR000808">
    <property type="entry name" value="Mrp-like_CS"/>
</dbReference>
<gene>
    <name evidence="7" type="ORF">SAMN02745163_03114</name>
</gene>
<keyword evidence="3 6" id="KW-0067">ATP-binding</keyword>
<evidence type="ECO:0000313" key="7">
    <source>
        <dbReference type="EMBL" id="SHK05849.1"/>
    </source>
</evidence>
<keyword evidence="4 6" id="KW-0408">Iron</keyword>
<keyword evidence="8" id="KW-1185">Reference proteome</keyword>